<dbReference type="SUPFAM" id="SSF52540">
    <property type="entry name" value="P-loop containing nucleoside triphosphate hydrolases"/>
    <property type="match status" value="1"/>
</dbReference>
<dbReference type="Gene3D" id="3.40.850.10">
    <property type="entry name" value="Kinesin motor domain"/>
    <property type="match status" value="1"/>
</dbReference>
<evidence type="ECO:0000313" key="8">
    <source>
        <dbReference type="Proteomes" id="UP001165085"/>
    </source>
</evidence>
<dbReference type="InterPro" id="IPR027640">
    <property type="entry name" value="Kinesin-like_fam"/>
</dbReference>
<comment type="caution">
    <text evidence="7">The sequence shown here is derived from an EMBL/GenBank/DDBJ whole genome shotgun (WGS) entry which is preliminary data.</text>
</comment>
<dbReference type="AlphaFoldDB" id="A0A9W7EPA3"/>
<feature type="compositionally biased region" description="Low complexity" evidence="5">
    <location>
        <begin position="643"/>
        <end position="655"/>
    </location>
</feature>
<organism evidence="7 8">
    <name type="scientific">Triparma strigata</name>
    <dbReference type="NCBI Taxonomy" id="1606541"/>
    <lineage>
        <taxon>Eukaryota</taxon>
        <taxon>Sar</taxon>
        <taxon>Stramenopiles</taxon>
        <taxon>Ochrophyta</taxon>
        <taxon>Bolidophyceae</taxon>
        <taxon>Parmales</taxon>
        <taxon>Triparmaceae</taxon>
        <taxon>Triparma</taxon>
    </lineage>
</organism>
<feature type="compositionally biased region" description="Low complexity" evidence="5">
    <location>
        <begin position="731"/>
        <end position="743"/>
    </location>
</feature>
<feature type="compositionally biased region" description="Basic and acidic residues" evidence="5">
    <location>
        <begin position="567"/>
        <end position="576"/>
    </location>
</feature>
<feature type="domain" description="Kinesin motor" evidence="6">
    <location>
        <begin position="892"/>
        <end position="1217"/>
    </location>
</feature>
<dbReference type="InterPro" id="IPR036961">
    <property type="entry name" value="Kinesin_motor_dom_sf"/>
</dbReference>
<keyword evidence="1 3" id="KW-0547">Nucleotide-binding</keyword>
<feature type="compositionally biased region" description="Low complexity" evidence="5">
    <location>
        <begin position="753"/>
        <end position="765"/>
    </location>
</feature>
<evidence type="ECO:0000313" key="7">
    <source>
        <dbReference type="EMBL" id="GMH84613.1"/>
    </source>
</evidence>
<feature type="region of interest" description="Disordered" evidence="5">
    <location>
        <begin position="125"/>
        <end position="145"/>
    </location>
</feature>
<proteinExistence type="inferred from homology"/>
<dbReference type="GO" id="GO:0007018">
    <property type="term" value="P:microtubule-based movement"/>
    <property type="evidence" value="ECO:0007669"/>
    <property type="project" value="InterPro"/>
</dbReference>
<gene>
    <name evidence="7" type="ORF">TrST_g805</name>
</gene>
<accession>A0A9W7EPA3</accession>
<evidence type="ECO:0000256" key="3">
    <source>
        <dbReference type="PROSITE-ProRule" id="PRU00283"/>
    </source>
</evidence>
<feature type="compositionally biased region" description="Basic and acidic residues" evidence="5">
    <location>
        <begin position="125"/>
        <end position="135"/>
    </location>
</feature>
<feature type="compositionally biased region" description="Basic and acidic residues" evidence="5">
    <location>
        <begin position="766"/>
        <end position="780"/>
    </location>
</feature>
<dbReference type="PROSITE" id="PS00411">
    <property type="entry name" value="KINESIN_MOTOR_1"/>
    <property type="match status" value="1"/>
</dbReference>
<dbReference type="GO" id="GO:0015630">
    <property type="term" value="C:microtubule cytoskeleton"/>
    <property type="evidence" value="ECO:0007669"/>
    <property type="project" value="TreeGrafter"/>
</dbReference>
<dbReference type="GO" id="GO:0003777">
    <property type="term" value="F:microtubule motor activity"/>
    <property type="evidence" value="ECO:0007669"/>
    <property type="project" value="InterPro"/>
</dbReference>
<dbReference type="PROSITE" id="PS50067">
    <property type="entry name" value="KINESIN_MOTOR_2"/>
    <property type="match status" value="1"/>
</dbReference>
<feature type="compositionally biased region" description="Low complexity" evidence="5">
    <location>
        <begin position="711"/>
        <end position="721"/>
    </location>
</feature>
<dbReference type="SMART" id="SM00129">
    <property type="entry name" value="KISc"/>
    <property type="match status" value="1"/>
</dbReference>
<feature type="region of interest" description="Disordered" evidence="5">
    <location>
        <begin position="294"/>
        <end position="341"/>
    </location>
</feature>
<dbReference type="EMBL" id="BRXY01000295">
    <property type="protein sequence ID" value="GMH84613.1"/>
    <property type="molecule type" value="Genomic_DNA"/>
</dbReference>
<feature type="compositionally biased region" description="Gly residues" evidence="5">
    <location>
        <begin position="297"/>
        <end position="309"/>
    </location>
</feature>
<dbReference type="PRINTS" id="PR00380">
    <property type="entry name" value="KINESINHEAVY"/>
</dbReference>
<feature type="coiled-coil region" evidence="4">
    <location>
        <begin position="150"/>
        <end position="177"/>
    </location>
</feature>
<keyword evidence="4" id="KW-0175">Coiled coil</keyword>
<dbReference type="OrthoDB" id="3176171at2759"/>
<evidence type="ECO:0000259" key="6">
    <source>
        <dbReference type="PROSITE" id="PS50067"/>
    </source>
</evidence>
<evidence type="ECO:0000256" key="4">
    <source>
        <dbReference type="SAM" id="Coils"/>
    </source>
</evidence>
<protein>
    <recommendedName>
        <fullName evidence="6">Kinesin motor domain-containing protein</fullName>
    </recommendedName>
</protein>
<dbReference type="Pfam" id="PF00225">
    <property type="entry name" value="Kinesin"/>
    <property type="match status" value="1"/>
</dbReference>
<feature type="region of interest" description="Disordered" evidence="5">
    <location>
        <begin position="711"/>
        <end position="780"/>
    </location>
</feature>
<dbReference type="InterPro" id="IPR019821">
    <property type="entry name" value="Kinesin_motor_CS"/>
</dbReference>
<sequence length="1254" mass="138401">MWAKVGKSESAVPGQIPPPLTLPTSCVFLFPCPTLHHPYSFGSASAFVAQTALGLQDRVQTTLSEIDAAEQDFQKKYGSRSKFSEEGPTIYKEMLTEFQMEQTTLCREYQQIVAEKEAEIQQLRREKNADGEPEQHSLSNGDDASDLLEVEQLRLEKDVLSDTVKAWEGKLRELLKERTENVVEIKKLSMKVEKMEESADARRKAAEIVGAGTESPTRKGAASPQKGVKSPKSVKATEETIENLVLEYTKLSAENQRNADKHEAATRDFKTKCEEYETKIQAQEQNILLLMKKGEEGGGSQGSGGGGGDSARVRELEELVRKLRGASSKSNSNLNNDAKVKDLEKLVEKLQRELKAKANAVELPPPPVSSATNNNDDEVKGLKGEVSGLKEQLEEERKSAQSQIAELKQKLQDSGDQSSGLKKDSAKELQKSKEVHSGEVKALQEKMDELRETSEAATSKLVEAHSKEIETLKLEVASMGSEGQSAASKLSKDHEDEVKALEGTFEEKVKLLEKNLQDEKEVAVKEMESKMEAKLRDEVKRVTDRLASEKGETEGAAAAMLREETERLMQEKKDSEAASAAKLKNEAERLMKEKEDAMSEAAATLKSTSERLMKEKEDAMSEAAATLKSTSERLMKEKEDAAAEATATLQTTTETLNKEMKDVTAEAAATLKSTTEKLNKAKEDALAEAAAKLQSTTTDLKKEMEDAAAEAAATLKSTTETLNKEKEDAAAEAAATLKSTTETLNKEKEDAAAEAAATLKSTTETLNKEKEDAVNTEKELHEKTKAEYEKKLEWLTEKTKELVKKHQEEEQKLKEELEKIEGVCAERQRIALEEAAAIARREKDEAVEAMRKSLMDQVLAANSERNECKELYQKEAARRKVVHNKLIELQGNIRVIARVRPVVQAELNSGEHKEVVDCTTNEDLVVHRDPTTRTRFEFDKVCDQGSSQADAYELVSPLVTSVLDGYNVCIFAYGQTGSGKTYTMEGPADNRGVNYQAIAEMFKVSAEREEDVSYTFKVSMLEIYNETVRDLLSPSLDDFNQPKVLKIRQTNEGNVVQGLTELDVMTSSMVEEAMKKGGDNRSVGSHSMNMHSSRSHLIVTVTTAGVDKHNGVKSKGKLHLIDLAGSERISKTDASGERLKEAQSINNSLSALGNVINALGKKKVEHVPYRNSQLTFLLQDSLGGNSKVMMFVNLSPVSYNMNESLCSLSFAARCRAVQLGSGKKNDNSKEKEIKRLKNVIRKAGISEKDFAGPG</sequence>
<dbReference type="GO" id="GO:0008017">
    <property type="term" value="F:microtubule binding"/>
    <property type="evidence" value="ECO:0007669"/>
    <property type="project" value="InterPro"/>
</dbReference>
<feature type="compositionally biased region" description="Polar residues" evidence="5">
    <location>
        <begin position="327"/>
        <end position="336"/>
    </location>
</feature>
<feature type="binding site" evidence="3">
    <location>
        <begin position="974"/>
        <end position="981"/>
    </location>
    <ligand>
        <name>ATP</name>
        <dbReference type="ChEBI" id="CHEBI:30616"/>
    </ligand>
</feature>
<feature type="region of interest" description="Disordered" evidence="5">
    <location>
        <begin position="567"/>
        <end position="609"/>
    </location>
</feature>
<dbReference type="InterPro" id="IPR001752">
    <property type="entry name" value="Kinesin_motor_dom"/>
</dbReference>
<feature type="region of interest" description="Disordered" evidence="5">
    <location>
        <begin position="636"/>
        <end position="658"/>
    </location>
</feature>
<evidence type="ECO:0000256" key="5">
    <source>
        <dbReference type="SAM" id="MobiDB-lite"/>
    </source>
</evidence>
<name>A0A9W7EPA3_9STRA</name>
<keyword evidence="8" id="KW-1185">Reference proteome</keyword>
<dbReference type="Proteomes" id="UP001165085">
    <property type="component" value="Unassembled WGS sequence"/>
</dbReference>
<keyword evidence="3" id="KW-0505">Motor protein</keyword>
<dbReference type="PANTHER" id="PTHR47972:SF28">
    <property type="entry name" value="KINESIN-LIKE PROTEIN KLP-3"/>
    <property type="match status" value="1"/>
</dbReference>
<feature type="region of interest" description="Disordered" evidence="5">
    <location>
        <begin position="210"/>
        <end position="235"/>
    </location>
</feature>
<dbReference type="GO" id="GO:0005524">
    <property type="term" value="F:ATP binding"/>
    <property type="evidence" value="ECO:0007669"/>
    <property type="project" value="UniProtKB-UniRule"/>
</dbReference>
<feature type="compositionally biased region" description="Basic and acidic residues" evidence="5">
    <location>
        <begin position="583"/>
        <end position="597"/>
    </location>
</feature>
<keyword evidence="2 3" id="KW-0067">ATP-binding</keyword>
<evidence type="ECO:0000256" key="1">
    <source>
        <dbReference type="ARBA" id="ARBA00022741"/>
    </source>
</evidence>
<feature type="compositionally biased region" description="Basic and acidic residues" evidence="5">
    <location>
        <begin position="311"/>
        <end position="321"/>
    </location>
</feature>
<comment type="similarity">
    <text evidence="3">Belongs to the TRAFAC class myosin-kinesin ATPase superfamily. Kinesin family.</text>
</comment>
<reference evidence="8" key="1">
    <citation type="journal article" date="2023" name="Commun. Biol.">
        <title>Genome analysis of Parmales, the sister group of diatoms, reveals the evolutionary specialization of diatoms from phago-mixotrophs to photoautotrophs.</title>
        <authorList>
            <person name="Ban H."/>
            <person name="Sato S."/>
            <person name="Yoshikawa S."/>
            <person name="Yamada K."/>
            <person name="Nakamura Y."/>
            <person name="Ichinomiya M."/>
            <person name="Sato N."/>
            <person name="Blanc-Mathieu R."/>
            <person name="Endo H."/>
            <person name="Kuwata A."/>
            <person name="Ogata H."/>
        </authorList>
    </citation>
    <scope>NUCLEOTIDE SEQUENCE [LARGE SCALE GENOMIC DNA]</scope>
    <source>
        <strain evidence="8">NIES 3701</strain>
    </source>
</reference>
<dbReference type="InterPro" id="IPR027417">
    <property type="entry name" value="P-loop_NTPase"/>
</dbReference>
<dbReference type="PANTHER" id="PTHR47972">
    <property type="entry name" value="KINESIN-LIKE PROTEIN KLP-3"/>
    <property type="match status" value="1"/>
</dbReference>
<evidence type="ECO:0000256" key="2">
    <source>
        <dbReference type="ARBA" id="ARBA00022840"/>
    </source>
</evidence>
<feature type="region of interest" description="Disordered" evidence="5">
    <location>
        <begin position="357"/>
        <end position="443"/>
    </location>
</feature>
<feature type="compositionally biased region" description="Basic and acidic residues" evidence="5">
    <location>
        <begin position="421"/>
        <end position="443"/>
    </location>
</feature>